<dbReference type="Gene3D" id="1.10.238.10">
    <property type="entry name" value="EF-hand"/>
    <property type="match status" value="2"/>
</dbReference>
<organism evidence="4 7">
    <name type="scientific">Macrostomum lignano</name>
    <dbReference type="NCBI Taxonomy" id="282301"/>
    <lineage>
        <taxon>Eukaryota</taxon>
        <taxon>Metazoa</taxon>
        <taxon>Spiralia</taxon>
        <taxon>Lophotrochozoa</taxon>
        <taxon>Platyhelminthes</taxon>
        <taxon>Rhabditophora</taxon>
        <taxon>Macrostomorpha</taxon>
        <taxon>Macrostomida</taxon>
        <taxon>Macrostomidae</taxon>
        <taxon>Macrostomum</taxon>
    </lineage>
</organism>
<dbReference type="Proteomes" id="UP000215902">
    <property type="component" value="Unassembled WGS sequence"/>
</dbReference>
<dbReference type="Pfam" id="PF13499">
    <property type="entry name" value="EF-hand_7"/>
    <property type="match status" value="2"/>
</dbReference>
<proteinExistence type="predicted"/>
<evidence type="ECO:0000313" key="5">
    <source>
        <dbReference type="EMBL" id="PAA70685.1"/>
    </source>
</evidence>
<dbReference type="OrthoDB" id="26525at2759"/>
<feature type="domain" description="EF-hand" evidence="3">
    <location>
        <begin position="52"/>
        <end position="87"/>
    </location>
</feature>
<feature type="domain" description="EF-hand" evidence="3">
    <location>
        <begin position="89"/>
        <end position="124"/>
    </location>
</feature>
<evidence type="ECO:0000256" key="2">
    <source>
        <dbReference type="ARBA" id="ARBA00022837"/>
    </source>
</evidence>
<keyword evidence="2" id="KW-0106">Calcium</keyword>
<dbReference type="SUPFAM" id="SSF47473">
    <property type="entry name" value="EF-hand"/>
    <property type="match status" value="1"/>
</dbReference>
<gene>
    <name evidence="5" type="ORF">BOX15_Mlig005167g1</name>
    <name evidence="4" type="ORF">BOX15_Mlig005167g2</name>
    <name evidence="6" type="ORF">BOX15_Mlig016565g1</name>
</gene>
<protein>
    <recommendedName>
        <fullName evidence="3">EF-hand domain-containing protein</fullName>
    </recommendedName>
</protein>
<dbReference type="EMBL" id="NIVC01000571">
    <property type="protein sequence ID" value="PAA80662.1"/>
    <property type="molecule type" value="Genomic_DNA"/>
</dbReference>
<name>A0A267DVK5_9PLAT</name>
<dbReference type="CDD" id="cd00051">
    <property type="entry name" value="EFh"/>
    <property type="match status" value="1"/>
</dbReference>
<dbReference type="EMBL" id="NIVC01003208">
    <property type="protein sequence ID" value="PAA52619.1"/>
    <property type="molecule type" value="Genomic_DNA"/>
</dbReference>
<evidence type="ECO:0000256" key="1">
    <source>
        <dbReference type="ARBA" id="ARBA00022737"/>
    </source>
</evidence>
<comment type="caution">
    <text evidence="4">The sequence shown here is derived from an EMBL/GenBank/DDBJ whole genome shotgun (WGS) entry which is preliminary data.</text>
</comment>
<dbReference type="InterPro" id="IPR011992">
    <property type="entry name" value="EF-hand-dom_pair"/>
</dbReference>
<keyword evidence="1" id="KW-0677">Repeat</keyword>
<dbReference type="InterPro" id="IPR018247">
    <property type="entry name" value="EF_Hand_1_Ca_BS"/>
</dbReference>
<dbReference type="GO" id="GO:0005509">
    <property type="term" value="F:calcium ion binding"/>
    <property type="evidence" value="ECO:0007669"/>
    <property type="project" value="InterPro"/>
</dbReference>
<dbReference type="SMART" id="SM00054">
    <property type="entry name" value="EFh"/>
    <property type="match status" value="3"/>
</dbReference>
<dbReference type="PANTHER" id="PTHR23048">
    <property type="entry name" value="MYOSIN LIGHT CHAIN 1, 3"/>
    <property type="match status" value="1"/>
</dbReference>
<dbReference type="AlphaFoldDB" id="A0A267DVK5"/>
<evidence type="ECO:0000313" key="7">
    <source>
        <dbReference type="Proteomes" id="UP000215902"/>
    </source>
</evidence>
<evidence type="ECO:0000259" key="3">
    <source>
        <dbReference type="PROSITE" id="PS50222"/>
    </source>
</evidence>
<dbReference type="FunFam" id="1.10.238.10:FF:000178">
    <property type="entry name" value="Calmodulin-2 A"/>
    <property type="match status" value="1"/>
</dbReference>
<dbReference type="GO" id="GO:0016460">
    <property type="term" value="C:myosin II complex"/>
    <property type="evidence" value="ECO:0007669"/>
    <property type="project" value="TreeGrafter"/>
</dbReference>
<sequence length="161" mass="17834">MAAATNPADEPEVSEEELTRWNDVFSLFDKYGDGNIDNDTLGAVMRALGRLPTESELQKLIAEVDTDGNGTMDFDEFYQVMLRYPKEQGSVGELADAIKVLDHNGDGYINMQDLRHLLTTKGEPLTDEELDALLNTFPADGDGRVSYRLIAESICDLGEEL</sequence>
<keyword evidence="7" id="KW-1185">Reference proteome</keyword>
<dbReference type="InterPro" id="IPR050230">
    <property type="entry name" value="CALM/Myosin/TropC-like"/>
</dbReference>
<dbReference type="PROSITE" id="PS50222">
    <property type="entry name" value="EF_HAND_2"/>
    <property type="match status" value="3"/>
</dbReference>
<dbReference type="PROSITE" id="PS00018">
    <property type="entry name" value="EF_HAND_1"/>
    <property type="match status" value="2"/>
</dbReference>
<reference evidence="4 7" key="1">
    <citation type="submission" date="2017-06" db="EMBL/GenBank/DDBJ databases">
        <title>A platform for efficient transgenesis in Macrostomum lignano, a flatworm model organism for stem cell research.</title>
        <authorList>
            <person name="Berezikov E."/>
        </authorList>
    </citation>
    <scope>NUCLEOTIDE SEQUENCE [LARGE SCALE GENOMIC DNA]</scope>
    <source>
        <strain evidence="4">DV1</strain>
        <tissue evidence="4">Whole organism</tissue>
    </source>
</reference>
<evidence type="ECO:0000313" key="6">
    <source>
        <dbReference type="EMBL" id="PAA80662.1"/>
    </source>
</evidence>
<evidence type="ECO:0000313" key="4">
    <source>
        <dbReference type="EMBL" id="PAA52619.1"/>
    </source>
</evidence>
<dbReference type="EMBL" id="NIVC01001215">
    <property type="protein sequence ID" value="PAA70685.1"/>
    <property type="molecule type" value="Genomic_DNA"/>
</dbReference>
<dbReference type="STRING" id="282301.A0A267DVK5"/>
<dbReference type="InterPro" id="IPR002048">
    <property type="entry name" value="EF_hand_dom"/>
</dbReference>
<accession>A0A267DVK5</accession>
<feature type="domain" description="EF-hand" evidence="3">
    <location>
        <begin position="16"/>
        <end position="51"/>
    </location>
</feature>
<dbReference type="PANTHER" id="PTHR23048:SF0">
    <property type="entry name" value="CALMODULIN LIKE 3"/>
    <property type="match status" value="1"/>
</dbReference>